<feature type="compositionally biased region" description="Polar residues" evidence="11">
    <location>
        <begin position="38"/>
        <end position="47"/>
    </location>
</feature>
<dbReference type="InterPro" id="IPR000403">
    <property type="entry name" value="PI3/4_kinase_cat_dom"/>
</dbReference>
<keyword evidence="4" id="KW-0808">Transferase</keyword>
<gene>
    <name evidence="16" type="ORF">EURHEDRAFT_513639</name>
</gene>
<feature type="domain" description="PI3K/PI4K catalytic" evidence="13">
    <location>
        <begin position="174"/>
        <end position="606"/>
    </location>
</feature>
<evidence type="ECO:0000313" key="16">
    <source>
        <dbReference type="EMBL" id="EYE97805.1"/>
    </source>
</evidence>
<keyword evidence="7" id="KW-0378">Hydrolase</keyword>
<keyword evidence="17" id="KW-1185">Reference proteome</keyword>
<evidence type="ECO:0000259" key="12">
    <source>
        <dbReference type="PROSITE" id="PS50089"/>
    </source>
</evidence>
<dbReference type="GeneID" id="63701314"/>
<dbReference type="PANTHER" id="PTHR12865:SF1">
    <property type="entry name" value="PHOSPHATIDYLINOSITOL 4-KINASE TYPE 2"/>
    <property type="match status" value="1"/>
</dbReference>
<dbReference type="GO" id="GO:0046854">
    <property type="term" value="P:phosphatidylinositol phosphate biosynthetic process"/>
    <property type="evidence" value="ECO:0007669"/>
    <property type="project" value="TreeGrafter"/>
</dbReference>
<evidence type="ECO:0000256" key="7">
    <source>
        <dbReference type="ARBA" id="ARBA00022801"/>
    </source>
</evidence>
<dbReference type="GO" id="GO:0016787">
    <property type="term" value="F:hydrolase activity"/>
    <property type="evidence" value="ECO:0007669"/>
    <property type="project" value="UniProtKB-KW"/>
</dbReference>
<feature type="domain" description="Helicase ATP-binding" evidence="14">
    <location>
        <begin position="1350"/>
        <end position="1541"/>
    </location>
</feature>
<dbReference type="HOGENOM" id="CLU_001804_0_0_1"/>
<dbReference type="InterPro" id="IPR049730">
    <property type="entry name" value="SNF2/RAD54-like_C"/>
</dbReference>
<keyword evidence="9" id="KW-0472">Membrane</keyword>
<feature type="compositionally biased region" description="Polar residues" evidence="11">
    <location>
        <begin position="888"/>
        <end position="922"/>
    </location>
</feature>
<dbReference type="GO" id="GO:0004430">
    <property type="term" value="F:1-phosphatidylinositol 4-kinase activity"/>
    <property type="evidence" value="ECO:0007669"/>
    <property type="project" value="UniProtKB-EC"/>
</dbReference>
<dbReference type="InterPro" id="IPR001650">
    <property type="entry name" value="Helicase_C-like"/>
</dbReference>
<comment type="subcellular location">
    <subcellularLocation>
        <location evidence="1">Cell membrane</location>
    </subcellularLocation>
</comment>
<feature type="compositionally biased region" description="Low complexity" evidence="11">
    <location>
        <begin position="868"/>
        <end position="880"/>
    </location>
</feature>
<feature type="compositionally biased region" description="Basic residues" evidence="11">
    <location>
        <begin position="71"/>
        <end position="84"/>
    </location>
</feature>
<keyword evidence="6" id="KW-0418">Kinase</keyword>
<keyword evidence="10" id="KW-0479">Metal-binding</keyword>
<dbReference type="GO" id="GO:0005768">
    <property type="term" value="C:endosome"/>
    <property type="evidence" value="ECO:0007669"/>
    <property type="project" value="TreeGrafter"/>
</dbReference>
<evidence type="ECO:0000256" key="4">
    <source>
        <dbReference type="ARBA" id="ARBA00022679"/>
    </source>
</evidence>
<evidence type="ECO:0000256" key="3">
    <source>
        <dbReference type="ARBA" id="ARBA00022475"/>
    </source>
</evidence>
<dbReference type="SMART" id="SM00490">
    <property type="entry name" value="HELICc"/>
    <property type="match status" value="1"/>
</dbReference>
<evidence type="ECO:0000256" key="10">
    <source>
        <dbReference type="PROSITE-ProRule" id="PRU00175"/>
    </source>
</evidence>
<keyword evidence="10" id="KW-0863">Zinc-finger</keyword>
<dbReference type="InterPro" id="IPR001841">
    <property type="entry name" value="Znf_RING"/>
</dbReference>
<dbReference type="SMART" id="SM00487">
    <property type="entry name" value="DEXDc"/>
    <property type="match status" value="1"/>
</dbReference>
<dbReference type="GO" id="GO:0005524">
    <property type="term" value="F:ATP binding"/>
    <property type="evidence" value="ECO:0007669"/>
    <property type="project" value="UniProtKB-KW"/>
</dbReference>
<protein>
    <recommendedName>
        <fullName evidence="2">1-phosphatidylinositol 4-kinase</fullName>
        <ecNumber evidence="2">2.7.1.67</ecNumber>
    </recommendedName>
</protein>
<accession>A0A017SNF2</accession>
<dbReference type="Gene3D" id="3.40.50.300">
    <property type="entry name" value="P-loop containing nucleotide triphosphate hydrolases"/>
    <property type="match status" value="1"/>
</dbReference>
<keyword evidence="8" id="KW-0067">ATP-binding</keyword>
<evidence type="ECO:0000256" key="6">
    <source>
        <dbReference type="ARBA" id="ARBA00022777"/>
    </source>
</evidence>
<evidence type="ECO:0000256" key="1">
    <source>
        <dbReference type="ARBA" id="ARBA00004236"/>
    </source>
</evidence>
<organism evidence="16 17">
    <name type="scientific">Aspergillus ruber (strain CBS 135680)</name>
    <dbReference type="NCBI Taxonomy" id="1388766"/>
    <lineage>
        <taxon>Eukaryota</taxon>
        <taxon>Fungi</taxon>
        <taxon>Dikarya</taxon>
        <taxon>Ascomycota</taxon>
        <taxon>Pezizomycotina</taxon>
        <taxon>Eurotiomycetes</taxon>
        <taxon>Eurotiomycetidae</taxon>
        <taxon>Eurotiales</taxon>
        <taxon>Aspergillaceae</taxon>
        <taxon>Aspergillus</taxon>
        <taxon>Aspergillus subgen. Aspergillus</taxon>
    </lineage>
</organism>
<evidence type="ECO:0000313" key="17">
    <source>
        <dbReference type="Proteomes" id="UP000019804"/>
    </source>
</evidence>
<dbReference type="InterPro" id="IPR014001">
    <property type="entry name" value="Helicase_ATP-bd"/>
</dbReference>
<dbReference type="STRING" id="1388766.A0A017SNF2"/>
<feature type="region of interest" description="Disordered" evidence="11">
    <location>
        <begin position="816"/>
        <end position="964"/>
    </location>
</feature>
<dbReference type="PROSITE" id="PS51194">
    <property type="entry name" value="HELICASE_CTER"/>
    <property type="match status" value="1"/>
</dbReference>
<name>A0A017SNF2_ASPRC</name>
<dbReference type="GO" id="GO:0005886">
    <property type="term" value="C:plasma membrane"/>
    <property type="evidence" value="ECO:0007669"/>
    <property type="project" value="UniProtKB-SubCell"/>
</dbReference>
<sequence length="1989" mass="222207">MPKKNRPATSGYARLAQEEDRHEFFNYDDSDDDDLHGVNSSNVSQSAPRYAPISSRAQMQASGLSTPPEYRRRHSGHYHRRGRRNSGVDIKAINARLERWAEEIASKFKINKVKGKTLEEEKLEIYHSVFQAPEGVRPVTAETLESEEMEGAVRQARGEFEDVVESVRVAIELGTHPRMISQGSSGSYFARNSEGKVVGVFKPKDEEPYASRNPKWTKWIHRNLFPCFFGRACLIPNLSYVSEAAAYVLDARLQTHMVPYTDIVWLSSKSFFYDFWDRRKAWMGKKQLPPKVGSFQVFLKGYKDANIFLREHPWPDQANTGFRAEDAPKRKKRPWNESCRPSGIHSDDEDEDEYADGDVPSPSPREQSNERRFQWTEGLKQSFREALEKLVILDYIMRNTDRGLDNWMIKIDSFSEEVSIVADPPKSNGNSPQPGNDEDDDYLRPAQPVSLNPNQNQSTSAPYPYKRHETMVAISRTGTPLSGQQEPPVSIQIGAIDNSLSWPWKHPDAWRSFPFGWLFLPVSLIGQPFSQRTRDHFLPLLTSTAWWSGTQMALRKIFAQDDDFKESMFARQMAVMKGQAWNVVETLKHPDHGPLELTRRTRVCVWDDLVDVPVAIPLRAPSTDAQKRKARQYDPDNEEMDIGAAMSLQSDHDLLGLGSPSSELPNPNRFELARDRGESSKLGGSPATIDAHEVNRDSIDGLSTNGRDLDRSWATLPPRPHAKSASIGGHRKNDSLSTVRNQAAFVFGSDDLEGDLGYAAAEGMEGNQRKVIVERLEAVKSKNPPVSDTCISEKQSKTIMASHAAMLLDPRAYRKQIQTNGNNGPGYNPSGPSNLHDDATSAKGPDIDGTLFFPSRIRCPSPPENPVYSYSSSDAAASQSVGLHDEGTTGQSDPGRQSSRSHATAPSITPPGTVTATHQFFSPQRLPLSRTTAKSRSPRQDSSRSSSVGNRAVGSPQRAVRLEPTFDVQFATPTDFENGNNENGAIDTCHNSLLEDMYGVEKRENQPRKRIKTVDPFDEQQQQVKRRNFIMAGNSGLGEWVKEDHGESKQSSPAANIVDLTLDAPSHGDDDDLQVTGSNNLSVQRVCYGKLENAMVQAIMVPRPAAQNIFGDSEHDWPSLKLGVHREANQGNNRIDVSDPHERIFGAIDCKTAAVIVPLIDSPALKVDITARLDVRRRSPDEYPWGPCSAFYRASINLYGLRKDADIVGRHLGQNNVWLGTPNSVEQGVPVFNPHAERRRAQASFLPAVAARGRSGVNYEVRTAEEVNDAVMKMFDQLQSAENLPEMEPPSIISTLLLRHQKQGLWYMTEKEKPRKFGPKEEDNNSLWRIDYRPNGAKKYREIISGLVLDEEPPQSLGGLLADMMGLGKTLSILSLVAASLEQASKWEKLSPHPELVKTLPNIRNTRTTLLVAPLSAVNNWVSQIKEHVVEDGLSYYVFHGSNRTSDVDKLSQYDLVITTYSIVLSEISGRGSKRGGVSPLTKMNMFRIVLDEAHTIREQSAAQTQAIFKLNSERRWSVTGTPIQNRLDDLLSVTKFLGLVPYDDRSRFAMHILSRFKTGDATVLASLRVLVDSFTLRRVKDKVDIPIRHDKIITLDFSDKERQLHEFFRKESNVMMSVIAGQDQTKMKGRMYHHVLKAMMILRQISAHGKELLEPEDRERIKGVSAHDAIDLEEGGEVTTGLSDKKAYEMFTLMQQSSADACAVCAKRLEEPSMETGASDKKTAMAIVLPCFDVLCPDCFSGWKKAFKPQTNGPLNDIKCQICEGWIPASYSTITSAGLQEYEVNQAQAKQSRKQAKAIGEYEGPHTKTNALLASILDSAEETKTLPEGEKPIKSVVFSAWTSHLDLIEIALKENGITGYTRLDGTMSLSARHHALEVFHNDNSTTILLATIGAGGVGLNLTAASNVYIMEPQYNPAAVAQAIDRVHRLGQTREVNTVQFVMKGSIEEKIFELAKKKQQLADLSMNRGKLDKKDVQEARMQEYRSLFR</sequence>
<keyword evidence="10" id="KW-0862">Zinc</keyword>
<dbReference type="EC" id="2.7.1.67" evidence="2"/>
<dbReference type="CDD" id="cd18793">
    <property type="entry name" value="SF2_C_SNF"/>
    <property type="match status" value="1"/>
</dbReference>
<dbReference type="GO" id="GO:0005802">
    <property type="term" value="C:trans-Golgi network"/>
    <property type="evidence" value="ECO:0007669"/>
    <property type="project" value="TreeGrafter"/>
</dbReference>
<dbReference type="PROSITE" id="PS50290">
    <property type="entry name" value="PI3_4_KINASE_3"/>
    <property type="match status" value="1"/>
</dbReference>
<feature type="region of interest" description="Disordered" evidence="11">
    <location>
        <begin position="421"/>
        <end position="464"/>
    </location>
</feature>
<dbReference type="GO" id="GO:0007030">
    <property type="term" value="P:Golgi organization"/>
    <property type="evidence" value="ECO:0007669"/>
    <property type="project" value="TreeGrafter"/>
</dbReference>
<proteinExistence type="predicted"/>
<feature type="region of interest" description="Disordered" evidence="11">
    <location>
        <begin position="1"/>
        <end position="20"/>
    </location>
</feature>
<dbReference type="GO" id="GO:0000329">
    <property type="term" value="C:fungal-type vacuole membrane"/>
    <property type="evidence" value="ECO:0007669"/>
    <property type="project" value="TreeGrafter"/>
</dbReference>
<reference evidence="17" key="1">
    <citation type="journal article" date="2014" name="Nat. Commun.">
        <title>Genomic adaptations of the halophilic Dead Sea filamentous fungus Eurotium rubrum.</title>
        <authorList>
            <person name="Kis-Papo T."/>
            <person name="Weig A.R."/>
            <person name="Riley R."/>
            <person name="Persoh D."/>
            <person name="Salamov A."/>
            <person name="Sun H."/>
            <person name="Lipzen A."/>
            <person name="Wasser S.P."/>
            <person name="Rambold G."/>
            <person name="Grigoriev I.V."/>
            <person name="Nevo E."/>
        </authorList>
    </citation>
    <scope>NUCLEOTIDE SEQUENCE [LARGE SCALE GENOMIC DNA]</scope>
    <source>
        <strain evidence="17">CBS 135680</strain>
    </source>
</reference>
<feature type="compositionally biased region" description="Low complexity" evidence="11">
    <location>
        <begin position="820"/>
        <end position="834"/>
    </location>
</feature>
<evidence type="ECO:0000256" key="8">
    <source>
        <dbReference type="ARBA" id="ARBA00022840"/>
    </source>
</evidence>
<evidence type="ECO:0000259" key="14">
    <source>
        <dbReference type="PROSITE" id="PS51192"/>
    </source>
</evidence>
<dbReference type="GO" id="GO:0008270">
    <property type="term" value="F:zinc ion binding"/>
    <property type="evidence" value="ECO:0007669"/>
    <property type="project" value="UniProtKB-KW"/>
</dbReference>
<evidence type="ECO:0000259" key="15">
    <source>
        <dbReference type="PROSITE" id="PS51194"/>
    </source>
</evidence>
<dbReference type="InterPro" id="IPR027417">
    <property type="entry name" value="P-loop_NTPase"/>
</dbReference>
<dbReference type="CDD" id="cd18008">
    <property type="entry name" value="DEXDc_SHPRH-like"/>
    <property type="match status" value="1"/>
</dbReference>
<feature type="domain" description="RING-type" evidence="12">
    <location>
        <begin position="1703"/>
        <end position="1765"/>
    </location>
</feature>
<dbReference type="GO" id="GO:0007032">
    <property type="term" value="P:endosome organization"/>
    <property type="evidence" value="ECO:0007669"/>
    <property type="project" value="TreeGrafter"/>
</dbReference>
<evidence type="ECO:0000256" key="11">
    <source>
        <dbReference type="SAM" id="MobiDB-lite"/>
    </source>
</evidence>
<dbReference type="Pfam" id="PF00454">
    <property type="entry name" value="PI3_PI4_kinase"/>
    <property type="match status" value="1"/>
</dbReference>
<feature type="compositionally biased region" description="Polar residues" evidence="11">
    <location>
        <begin position="55"/>
        <end position="65"/>
    </location>
</feature>
<dbReference type="InterPro" id="IPR038718">
    <property type="entry name" value="SNF2-like_sf"/>
</dbReference>
<feature type="compositionally biased region" description="Polar residues" evidence="11">
    <location>
        <begin position="449"/>
        <end position="461"/>
    </location>
</feature>
<dbReference type="Pfam" id="PF00271">
    <property type="entry name" value="Helicase_C"/>
    <property type="match status" value="1"/>
</dbReference>
<evidence type="ECO:0000256" key="9">
    <source>
        <dbReference type="ARBA" id="ARBA00023136"/>
    </source>
</evidence>
<evidence type="ECO:0000259" key="13">
    <source>
        <dbReference type="PROSITE" id="PS50290"/>
    </source>
</evidence>
<evidence type="ECO:0000256" key="2">
    <source>
        <dbReference type="ARBA" id="ARBA00012169"/>
    </source>
</evidence>
<dbReference type="EMBL" id="KK088415">
    <property type="protein sequence ID" value="EYE97805.1"/>
    <property type="molecule type" value="Genomic_DNA"/>
</dbReference>
<keyword evidence="3" id="KW-1003">Cell membrane</keyword>
<feature type="region of interest" description="Disordered" evidence="11">
    <location>
        <begin position="25"/>
        <end position="84"/>
    </location>
</feature>
<dbReference type="InterPro" id="IPR039756">
    <property type="entry name" value="Lsb6/PI4K2"/>
</dbReference>
<feature type="compositionally biased region" description="Acidic residues" evidence="11">
    <location>
        <begin position="347"/>
        <end position="356"/>
    </location>
</feature>
<feature type="domain" description="Helicase C-terminal" evidence="15">
    <location>
        <begin position="1813"/>
        <end position="1977"/>
    </location>
</feature>
<dbReference type="Gene3D" id="3.40.50.10810">
    <property type="entry name" value="Tandem AAA-ATPase domain"/>
    <property type="match status" value="1"/>
</dbReference>
<dbReference type="SUPFAM" id="SSF52540">
    <property type="entry name" value="P-loop containing nucleoside triphosphate hydrolases"/>
    <property type="match status" value="2"/>
</dbReference>
<dbReference type="OrthoDB" id="448448at2759"/>
<dbReference type="Proteomes" id="UP000019804">
    <property type="component" value="Unassembled WGS sequence"/>
</dbReference>
<dbReference type="PROSITE" id="PS50089">
    <property type="entry name" value="ZF_RING_2"/>
    <property type="match status" value="1"/>
</dbReference>
<keyword evidence="5" id="KW-0547">Nucleotide-binding</keyword>
<dbReference type="RefSeq" id="XP_040641493.1">
    <property type="nucleotide sequence ID" value="XM_040786190.1"/>
</dbReference>
<feature type="region of interest" description="Disordered" evidence="11">
    <location>
        <begin position="318"/>
        <end position="373"/>
    </location>
</feature>
<dbReference type="InterPro" id="IPR000330">
    <property type="entry name" value="SNF2_N"/>
</dbReference>
<dbReference type="PANTHER" id="PTHR12865">
    <property type="entry name" value="PHOSPHATIDYLINOSITOL 4-KINASE TYPE-II"/>
    <property type="match status" value="1"/>
</dbReference>
<dbReference type="PROSITE" id="PS51192">
    <property type="entry name" value="HELICASE_ATP_BIND_1"/>
    <property type="match status" value="1"/>
</dbReference>
<dbReference type="Pfam" id="PF00176">
    <property type="entry name" value="SNF2-rel_dom"/>
    <property type="match status" value="1"/>
</dbReference>
<feature type="region of interest" description="Disordered" evidence="11">
    <location>
        <begin position="709"/>
        <end position="734"/>
    </location>
</feature>
<evidence type="ECO:0000256" key="5">
    <source>
        <dbReference type="ARBA" id="ARBA00022741"/>
    </source>
</evidence>